<evidence type="ECO:0000313" key="3">
    <source>
        <dbReference type="Proteomes" id="UP001447188"/>
    </source>
</evidence>
<dbReference type="EMBL" id="JBBBZM010000003">
    <property type="protein sequence ID" value="KAL0640494.1"/>
    <property type="molecule type" value="Genomic_DNA"/>
</dbReference>
<evidence type="ECO:0000313" key="2">
    <source>
        <dbReference type="EMBL" id="KAL0640494.1"/>
    </source>
</evidence>
<dbReference type="Pfam" id="PF21492">
    <property type="entry name" value="bL31_N"/>
    <property type="match status" value="1"/>
</dbReference>
<keyword evidence="3" id="KW-1185">Reference proteome</keyword>
<sequence>MSSTALFPLLRVPPQRTTLPRLFLLSQSRGARLLQRPKRPHLLSQIVILSDGSSFKQVTTSPRGVLRTSKDVRNHPLWNASDALLAGVEEDEAGKLKAFRMRYGRGFDIELEEGVQEEDDNLMDLYSSWTEAPKIEVAAVMAEGGMAEPPKAVAEKGKKKGKK</sequence>
<dbReference type="PANTHER" id="PTHR28174:SF1">
    <property type="entry name" value="LARGE RIBOSOMAL SUBUNIT PROTEIN BL31M"/>
    <property type="match status" value="1"/>
</dbReference>
<accession>A0ABR3GX89</accession>
<organism evidence="2 3">
    <name type="scientific">Discina gigas</name>
    <dbReference type="NCBI Taxonomy" id="1032678"/>
    <lineage>
        <taxon>Eukaryota</taxon>
        <taxon>Fungi</taxon>
        <taxon>Dikarya</taxon>
        <taxon>Ascomycota</taxon>
        <taxon>Pezizomycotina</taxon>
        <taxon>Pezizomycetes</taxon>
        <taxon>Pezizales</taxon>
        <taxon>Discinaceae</taxon>
        <taxon>Discina</taxon>
    </lineage>
</organism>
<dbReference type="PANTHER" id="PTHR28174">
    <property type="entry name" value="54S RIBOSOMAL PROTEIN L36, MITOCHONDRIAL"/>
    <property type="match status" value="1"/>
</dbReference>
<evidence type="ECO:0000259" key="1">
    <source>
        <dbReference type="Pfam" id="PF21492"/>
    </source>
</evidence>
<dbReference type="InterPro" id="IPR048874">
    <property type="entry name" value="Ribosomal_bL31m_N"/>
</dbReference>
<feature type="domain" description="Ribosomal protein bL31m N-terminal" evidence="1">
    <location>
        <begin position="36"/>
        <end position="81"/>
    </location>
</feature>
<protein>
    <recommendedName>
        <fullName evidence="1">Ribosomal protein bL31m N-terminal domain-containing protein</fullName>
    </recommendedName>
</protein>
<comment type="caution">
    <text evidence="2">The sequence shown here is derived from an EMBL/GenBank/DDBJ whole genome shotgun (WGS) entry which is preliminary data.</text>
</comment>
<dbReference type="InterPro" id="IPR034600">
    <property type="entry name" value="Ribosomal_bL31m"/>
</dbReference>
<dbReference type="Proteomes" id="UP001447188">
    <property type="component" value="Unassembled WGS sequence"/>
</dbReference>
<dbReference type="Gene3D" id="6.20.130.10">
    <property type="match status" value="1"/>
</dbReference>
<gene>
    <name evidence="2" type="ORF">Q9L58_000465</name>
</gene>
<reference evidence="2 3" key="1">
    <citation type="submission" date="2024-02" db="EMBL/GenBank/DDBJ databases">
        <title>Discinaceae phylogenomics.</title>
        <authorList>
            <person name="Dirks A.C."/>
            <person name="James T.Y."/>
        </authorList>
    </citation>
    <scope>NUCLEOTIDE SEQUENCE [LARGE SCALE GENOMIC DNA]</scope>
    <source>
        <strain evidence="2 3">ACD0624</strain>
    </source>
</reference>
<proteinExistence type="predicted"/>
<name>A0ABR3GX89_9PEZI</name>